<dbReference type="GO" id="GO:0008270">
    <property type="term" value="F:zinc ion binding"/>
    <property type="evidence" value="ECO:0007669"/>
    <property type="project" value="UniProtKB-KW"/>
</dbReference>
<gene>
    <name evidence="5" type="ORF">POSPLADRAFT_1140083</name>
</gene>
<evidence type="ECO:0000256" key="1">
    <source>
        <dbReference type="ARBA" id="ARBA00022664"/>
    </source>
</evidence>
<dbReference type="GO" id="GO:0006397">
    <property type="term" value="P:mRNA processing"/>
    <property type="evidence" value="ECO:0007669"/>
    <property type="project" value="UniProtKB-KW"/>
</dbReference>
<dbReference type="SUPFAM" id="SSF57756">
    <property type="entry name" value="Retrovirus zinc finger-like domains"/>
    <property type="match status" value="1"/>
</dbReference>
<feature type="domain" description="CCHC-type" evidence="4">
    <location>
        <begin position="582"/>
        <end position="597"/>
    </location>
</feature>
<protein>
    <recommendedName>
        <fullName evidence="4">CCHC-type domain-containing protein</fullName>
    </recommendedName>
</protein>
<dbReference type="Proteomes" id="UP000194127">
    <property type="component" value="Unassembled WGS sequence"/>
</dbReference>
<dbReference type="GO" id="GO:0003676">
    <property type="term" value="F:nucleic acid binding"/>
    <property type="evidence" value="ECO:0007669"/>
    <property type="project" value="InterPro"/>
</dbReference>
<dbReference type="GeneID" id="36330074"/>
<dbReference type="EMBL" id="KZ110595">
    <property type="protein sequence ID" value="OSX63686.1"/>
    <property type="molecule type" value="Genomic_DNA"/>
</dbReference>
<keyword evidence="2" id="KW-0479">Metal-binding</keyword>
<dbReference type="InterPro" id="IPR001878">
    <property type="entry name" value="Znf_CCHC"/>
</dbReference>
<feature type="compositionally biased region" description="Polar residues" evidence="3">
    <location>
        <begin position="275"/>
        <end position="310"/>
    </location>
</feature>
<name>A0A1X6N5D2_9APHY</name>
<proteinExistence type="predicted"/>
<feature type="compositionally biased region" description="Low complexity" evidence="3">
    <location>
        <begin position="318"/>
        <end position="327"/>
    </location>
</feature>
<dbReference type="InterPro" id="IPR036875">
    <property type="entry name" value="Znf_CCHC_sf"/>
</dbReference>
<feature type="region of interest" description="Disordered" evidence="3">
    <location>
        <begin position="245"/>
        <end position="339"/>
    </location>
</feature>
<dbReference type="RefSeq" id="XP_024340480.1">
    <property type="nucleotide sequence ID" value="XM_024485125.1"/>
</dbReference>
<dbReference type="STRING" id="670580.A0A1X6N5D2"/>
<sequence>MRARTRGANGCAWPSTNHNFLRCYAPGNIIFLRRDLRELWETNRLLIIPHPDHLQKLKYCPVSGTISSRKTCWWCSGRLLNFWPARDIIRWRWAFSSCHPNDRTQYCSPLLDDETVRFCRQFRPILLGIKRRCFGDTSASSQDYIGDAEREVGIRPPAEFEDAEMLAYRQEQAGDVQPVVQKCIPLQYPWFSGYRLQKHRSNPKFDLVIHSSLCSSLLGVVVVDFWSTWFLWDYQLSQDHCSSSTTEQISASSPPPKGLPYTLKAAPGVAPPVQTRRSSPIKNSLATTRDTHPLTQKTYSPSYGSTSNLRKQQKVHSHPSTNNHSNSLKFTPPAPTNAPVEVPMAMFTQEDINQRIAVTLTAYQSQQSTANRPLHLDIPAPEPFSGKAEDLRRFIQCILSYFVATNNTRLSDEAKIAFTVALMRKDLGKTWADTYYEKSAGGVQVYSTWADFVAALEEVFPEHGTRIKAHQILMKLPERQKDRKTALSLGNYVTRFEQLASKAQLKDTEVNGTNCIENDYHTLHANFGALVITDTRDYGEPMDIDAAAVASTFASTSGGRKWELGAVLNKADQKLHRDGNLCFYCHIKGHSAKDCRKKAAARQGGGRPNQGGSGKDDFCARIKTLSADEKRELYEELMMEDF</sequence>
<organism evidence="5 6">
    <name type="scientific">Postia placenta MAD-698-R-SB12</name>
    <dbReference type="NCBI Taxonomy" id="670580"/>
    <lineage>
        <taxon>Eukaryota</taxon>
        <taxon>Fungi</taxon>
        <taxon>Dikarya</taxon>
        <taxon>Basidiomycota</taxon>
        <taxon>Agaricomycotina</taxon>
        <taxon>Agaricomycetes</taxon>
        <taxon>Polyporales</taxon>
        <taxon>Adustoporiaceae</taxon>
        <taxon>Rhodonia</taxon>
    </lineage>
</organism>
<evidence type="ECO:0000259" key="4">
    <source>
        <dbReference type="PROSITE" id="PS50158"/>
    </source>
</evidence>
<evidence type="ECO:0000256" key="3">
    <source>
        <dbReference type="SAM" id="MobiDB-lite"/>
    </source>
</evidence>
<dbReference type="AlphaFoldDB" id="A0A1X6N5D2"/>
<keyword evidence="2" id="KW-0862">Zinc</keyword>
<dbReference type="PROSITE" id="PS50158">
    <property type="entry name" value="ZF_CCHC"/>
    <property type="match status" value="1"/>
</dbReference>
<dbReference type="OrthoDB" id="10278640at2759"/>
<reference evidence="5 6" key="1">
    <citation type="submission" date="2017-04" db="EMBL/GenBank/DDBJ databases">
        <title>Genome Sequence of the Model Brown-Rot Fungus Postia placenta SB12.</title>
        <authorList>
            <consortium name="DOE Joint Genome Institute"/>
            <person name="Gaskell J."/>
            <person name="Kersten P."/>
            <person name="Larrondo L.F."/>
            <person name="Canessa P."/>
            <person name="Martinez D."/>
            <person name="Hibbett D."/>
            <person name="Schmoll M."/>
            <person name="Kubicek C.P."/>
            <person name="Martinez A.T."/>
            <person name="Yadav J."/>
            <person name="Master E."/>
            <person name="Magnuson J.K."/>
            <person name="James T."/>
            <person name="Yaver D."/>
            <person name="Berka R."/>
            <person name="Labutti K."/>
            <person name="Lipzen A."/>
            <person name="Aerts A."/>
            <person name="Barry K."/>
            <person name="Henrissat B."/>
            <person name="Blanchette R."/>
            <person name="Grigoriev I."/>
            <person name="Cullen D."/>
        </authorList>
    </citation>
    <scope>NUCLEOTIDE SEQUENCE [LARGE SCALE GENOMIC DNA]</scope>
    <source>
        <strain evidence="5 6">MAD-698-R-SB12</strain>
    </source>
</reference>
<evidence type="ECO:0000313" key="5">
    <source>
        <dbReference type="EMBL" id="OSX63686.1"/>
    </source>
</evidence>
<evidence type="ECO:0000256" key="2">
    <source>
        <dbReference type="PROSITE-ProRule" id="PRU00047"/>
    </source>
</evidence>
<keyword evidence="6" id="KW-1185">Reference proteome</keyword>
<dbReference type="Gene3D" id="4.10.60.10">
    <property type="entry name" value="Zinc finger, CCHC-type"/>
    <property type="match status" value="1"/>
</dbReference>
<keyword evidence="1" id="KW-0507">mRNA processing</keyword>
<evidence type="ECO:0000313" key="6">
    <source>
        <dbReference type="Proteomes" id="UP000194127"/>
    </source>
</evidence>
<keyword evidence="2" id="KW-0863">Zinc-finger</keyword>
<accession>A0A1X6N5D2</accession>